<dbReference type="Pfam" id="PF19578">
    <property type="entry name" value="DUF6090"/>
    <property type="match status" value="1"/>
</dbReference>
<dbReference type="RefSeq" id="WP_345276751.1">
    <property type="nucleotide sequence ID" value="NZ_BAABJW010000003.1"/>
</dbReference>
<comment type="caution">
    <text evidence="2">The sequence shown here is derived from an EMBL/GenBank/DDBJ whole genome shotgun (WGS) entry which is preliminary data.</text>
</comment>
<reference evidence="3" key="1">
    <citation type="journal article" date="2019" name="Int. J. Syst. Evol. Microbiol.">
        <title>The Global Catalogue of Microorganisms (GCM) 10K type strain sequencing project: providing services to taxonomists for standard genome sequencing and annotation.</title>
        <authorList>
            <consortium name="The Broad Institute Genomics Platform"/>
            <consortium name="The Broad Institute Genome Sequencing Center for Infectious Disease"/>
            <person name="Wu L."/>
            <person name="Ma J."/>
        </authorList>
    </citation>
    <scope>NUCLEOTIDE SEQUENCE [LARGE SCALE GENOMIC DNA]</scope>
    <source>
        <strain evidence="3">JCM 18325</strain>
    </source>
</reference>
<evidence type="ECO:0000313" key="3">
    <source>
        <dbReference type="Proteomes" id="UP001501433"/>
    </source>
</evidence>
<dbReference type="InterPro" id="IPR045749">
    <property type="entry name" value="DUF6090"/>
</dbReference>
<gene>
    <name evidence="2" type="ORF">GCM10023330_19140</name>
</gene>
<name>A0ABP9CIQ6_9FLAO</name>
<accession>A0ABP9CIQ6</accession>
<organism evidence="2 3">
    <name type="scientific">Litoribaculum gwangyangense</name>
    <dbReference type="NCBI Taxonomy" id="1130722"/>
    <lineage>
        <taxon>Bacteria</taxon>
        <taxon>Pseudomonadati</taxon>
        <taxon>Bacteroidota</taxon>
        <taxon>Flavobacteriia</taxon>
        <taxon>Flavobacteriales</taxon>
        <taxon>Flavobacteriaceae</taxon>
        <taxon>Litoribaculum</taxon>
    </lineage>
</organism>
<keyword evidence="1" id="KW-0812">Transmembrane</keyword>
<sequence length="246" mass="28190">MIKFFRKIRQNLLSEGKTGKYFKYAIGEIILVVIGILIALGINNWNEENKINKTRTLKLSQIKSDLRADVVSLEEGILTKEKEIATLKNYHDRLSQSNASIDTLDKIVYTEFVGTIRIGFSGFNNITYNSMVQSGELGILSDDLIKDLSNLNILQQKSINSHNDHWEIYLKRSQSFNANYPVKGKLHVIGGGPLGDYLREHRDEKNFIVSFNEVFLAKMLMYNQNLVQHKNILEITKAILKNHFAE</sequence>
<keyword evidence="3" id="KW-1185">Reference proteome</keyword>
<dbReference type="EMBL" id="BAABJW010000003">
    <property type="protein sequence ID" value="GAA4812063.1"/>
    <property type="molecule type" value="Genomic_DNA"/>
</dbReference>
<evidence type="ECO:0000256" key="1">
    <source>
        <dbReference type="SAM" id="Phobius"/>
    </source>
</evidence>
<keyword evidence="1" id="KW-1133">Transmembrane helix</keyword>
<feature type="transmembrane region" description="Helical" evidence="1">
    <location>
        <begin position="21"/>
        <end position="42"/>
    </location>
</feature>
<evidence type="ECO:0000313" key="2">
    <source>
        <dbReference type="EMBL" id="GAA4812063.1"/>
    </source>
</evidence>
<dbReference type="Proteomes" id="UP001501433">
    <property type="component" value="Unassembled WGS sequence"/>
</dbReference>
<keyword evidence="1" id="KW-0472">Membrane</keyword>
<protein>
    <submittedName>
        <fullName evidence="2">Uncharacterized protein</fullName>
    </submittedName>
</protein>
<proteinExistence type="predicted"/>